<evidence type="ECO:0000256" key="6">
    <source>
        <dbReference type="SAM" id="Phobius"/>
    </source>
</evidence>
<protein>
    <submittedName>
        <fullName evidence="7">Uncharacterized protein</fullName>
    </submittedName>
</protein>
<keyword evidence="2" id="KW-0813">Transport</keyword>
<dbReference type="OrthoDB" id="3639251at2759"/>
<proteinExistence type="predicted"/>
<evidence type="ECO:0000256" key="1">
    <source>
        <dbReference type="ARBA" id="ARBA00004141"/>
    </source>
</evidence>
<evidence type="ECO:0000313" key="8">
    <source>
        <dbReference type="Proteomes" id="UP000824998"/>
    </source>
</evidence>
<dbReference type="PANTHER" id="PTHR43791:SF4">
    <property type="entry name" value="PANTOTHENATE TRANSPORTER FEN2"/>
    <property type="match status" value="1"/>
</dbReference>
<dbReference type="GO" id="GO:0005886">
    <property type="term" value="C:plasma membrane"/>
    <property type="evidence" value="ECO:0007669"/>
    <property type="project" value="TreeGrafter"/>
</dbReference>
<evidence type="ECO:0000313" key="7">
    <source>
        <dbReference type="EMBL" id="KAG9233015.1"/>
    </source>
</evidence>
<name>A0A9P7YH72_9HELO</name>
<dbReference type="GO" id="GO:0098717">
    <property type="term" value="P:pantothenate import across plasma membrane"/>
    <property type="evidence" value="ECO:0007669"/>
    <property type="project" value="TreeGrafter"/>
</dbReference>
<dbReference type="AlphaFoldDB" id="A0A9P7YH72"/>
<comment type="caution">
    <text evidence="7">The sequence shown here is derived from an EMBL/GenBank/DDBJ whole genome shotgun (WGS) entry which is preliminary data.</text>
</comment>
<gene>
    <name evidence="7" type="ORF">BJ875DRAFT_59480</name>
</gene>
<dbReference type="PANTHER" id="PTHR43791">
    <property type="entry name" value="PERMEASE-RELATED"/>
    <property type="match status" value="1"/>
</dbReference>
<dbReference type="Proteomes" id="UP000824998">
    <property type="component" value="Unassembled WGS sequence"/>
</dbReference>
<dbReference type="GO" id="GO:0015233">
    <property type="term" value="F:pantothenate transmembrane transporter activity"/>
    <property type="evidence" value="ECO:0007669"/>
    <property type="project" value="TreeGrafter"/>
</dbReference>
<evidence type="ECO:0000256" key="4">
    <source>
        <dbReference type="ARBA" id="ARBA00022989"/>
    </source>
</evidence>
<comment type="subcellular location">
    <subcellularLocation>
        <location evidence="1">Membrane</location>
        <topology evidence="1">Multi-pass membrane protein</topology>
    </subcellularLocation>
</comment>
<dbReference type="InterPro" id="IPR036259">
    <property type="entry name" value="MFS_trans_sf"/>
</dbReference>
<evidence type="ECO:0000256" key="3">
    <source>
        <dbReference type="ARBA" id="ARBA00022692"/>
    </source>
</evidence>
<organism evidence="7 8">
    <name type="scientific">Amylocarpus encephaloides</name>
    <dbReference type="NCBI Taxonomy" id="45428"/>
    <lineage>
        <taxon>Eukaryota</taxon>
        <taxon>Fungi</taxon>
        <taxon>Dikarya</taxon>
        <taxon>Ascomycota</taxon>
        <taxon>Pezizomycotina</taxon>
        <taxon>Leotiomycetes</taxon>
        <taxon>Helotiales</taxon>
        <taxon>Helotiales incertae sedis</taxon>
        <taxon>Amylocarpus</taxon>
    </lineage>
</organism>
<dbReference type="SUPFAM" id="SSF103473">
    <property type="entry name" value="MFS general substrate transporter"/>
    <property type="match status" value="1"/>
</dbReference>
<evidence type="ECO:0000256" key="5">
    <source>
        <dbReference type="ARBA" id="ARBA00023136"/>
    </source>
</evidence>
<keyword evidence="4 6" id="KW-1133">Transmembrane helix</keyword>
<keyword evidence="5 6" id="KW-0472">Membrane</keyword>
<accession>A0A9P7YH72</accession>
<sequence>MAVVICKLMRHSSLHTPVAPPFITGTLSLLNRSWPLANGARCFPFRPETFRERQKLTHPVPQIIDGLLTIPIVIYGLLLFPDTPRTTTAFYLTDDERALAVLRVPENHKRTPWSVGFLKRLLTSWYFYGFVTLWIIAGETDSFSPGFRGECRWGNCRWGKWLGEGGTFADV</sequence>
<keyword evidence="3 6" id="KW-0812">Transmembrane</keyword>
<dbReference type="EMBL" id="MU251519">
    <property type="protein sequence ID" value="KAG9233015.1"/>
    <property type="molecule type" value="Genomic_DNA"/>
</dbReference>
<keyword evidence="8" id="KW-1185">Reference proteome</keyword>
<evidence type="ECO:0000256" key="2">
    <source>
        <dbReference type="ARBA" id="ARBA00022448"/>
    </source>
</evidence>
<reference evidence="7" key="1">
    <citation type="journal article" date="2021" name="IMA Fungus">
        <title>Genomic characterization of three marine fungi, including Emericellopsis atlantica sp. nov. with signatures of a generalist lifestyle and marine biomass degradation.</title>
        <authorList>
            <person name="Hagestad O.C."/>
            <person name="Hou L."/>
            <person name="Andersen J.H."/>
            <person name="Hansen E.H."/>
            <person name="Altermark B."/>
            <person name="Li C."/>
            <person name="Kuhnert E."/>
            <person name="Cox R.J."/>
            <person name="Crous P.W."/>
            <person name="Spatafora J.W."/>
            <person name="Lail K."/>
            <person name="Amirebrahimi M."/>
            <person name="Lipzen A."/>
            <person name="Pangilinan J."/>
            <person name="Andreopoulos W."/>
            <person name="Hayes R.D."/>
            <person name="Ng V."/>
            <person name="Grigoriev I.V."/>
            <person name="Jackson S.A."/>
            <person name="Sutton T.D.S."/>
            <person name="Dobson A.D.W."/>
            <person name="Rama T."/>
        </authorList>
    </citation>
    <scope>NUCLEOTIDE SEQUENCE</scope>
    <source>
        <strain evidence="7">TRa018bII</strain>
    </source>
</reference>
<feature type="transmembrane region" description="Helical" evidence="6">
    <location>
        <begin position="117"/>
        <end position="137"/>
    </location>
</feature>